<dbReference type="FunCoup" id="Q74ZC5">
    <property type="interactions" value="130"/>
</dbReference>
<reference evidence="4" key="2">
    <citation type="journal article" date="2013" name="G3 (Bethesda)">
        <title>Genomes of Ashbya fungi isolated from insects reveal four mating-type loci, numerous translocations, lack of transposons, and distinct gene duplications.</title>
        <authorList>
            <person name="Dietrich F.S."/>
            <person name="Voegeli S."/>
            <person name="Kuo S."/>
            <person name="Philippsen P."/>
        </authorList>
    </citation>
    <scope>GENOME REANNOTATION</scope>
    <source>
        <strain evidence="4">ATCC 10895 / CBS 109.51 / FGSC 9923 / NRRL Y-1056</strain>
    </source>
</reference>
<dbReference type="OrthoDB" id="10255522at2759"/>
<dbReference type="AlphaFoldDB" id="Q74ZC5"/>
<dbReference type="OMA" id="FRFHECC"/>
<gene>
    <name evidence="3" type="ORF">AGOS_AGR274C</name>
</gene>
<reference evidence="3 4" key="1">
    <citation type="journal article" date="2004" name="Science">
        <title>The Ashbya gossypii genome as a tool for mapping the ancient Saccharomyces cerevisiae genome.</title>
        <authorList>
            <person name="Dietrich F.S."/>
            <person name="Voegeli S."/>
            <person name="Brachat S."/>
            <person name="Lerch A."/>
            <person name="Gates K."/>
            <person name="Steiner S."/>
            <person name="Mohr C."/>
            <person name="Pohlmann R."/>
            <person name="Luedi P."/>
            <person name="Choi S."/>
            <person name="Wing R.A."/>
            <person name="Flavier A."/>
            <person name="Gaffney T.D."/>
            <person name="Philippsen P."/>
        </authorList>
    </citation>
    <scope>NUCLEOTIDE SEQUENCE [LARGE SCALE GENOMIC DNA]</scope>
    <source>
        <strain evidence="4">ATCC 10895 / CBS 109.51 / FGSC 9923 / NRRL Y-1056</strain>
    </source>
</reference>
<dbReference type="Proteomes" id="UP000000591">
    <property type="component" value="Chromosome VII"/>
</dbReference>
<feature type="compositionally biased region" description="Polar residues" evidence="2">
    <location>
        <begin position="66"/>
        <end position="83"/>
    </location>
</feature>
<dbReference type="KEGG" id="ago:AGOS_AGR274C"/>
<sequence length="375" mass="42740">MCPSNAQANEDPSLCLIDLTFMKQHKGLPDDPSFVELAINGILNQDSIVAQRKVKFSELPLGPQPSARSSMTTPRKSILVSRQTTETENSDNEEDPDEVELLLHRCFNFCNLDTDGVAERPLVENLELISYGIISTFRFHECCYKYAHELEASSTVKEEVPQRLLPVDKTATLDTDMQDELVLWKIEAEELGIKNNVLMTENGKLIAELTALRQTIRTLNDEKEKLRAQVHDRDIQLLKLKDQSKDIDTETQVKLRRLQDLAGRLEKVISQRASTISNLREDRQALRRELAKSTELTINLKGDNRRLKAHVDSLLHLFNDCENEGPSSSVTLPHQLQSLKLTSKHEKDESQAFMQRPLHPQNNRKHTGLKLRAHT</sequence>
<feature type="region of interest" description="Disordered" evidence="2">
    <location>
        <begin position="60"/>
        <end position="96"/>
    </location>
</feature>
<dbReference type="InParanoid" id="Q74ZC5"/>
<dbReference type="HOGENOM" id="CLU_731639_0_0_1"/>
<evidence type="ECO:0000256" key="1">
    <source>
        <dbReference type="SAM" id="Coils"/>
    </source>
</evidence>
<evidence type="ECO:0000313" key="4">
    <source>
        <dbReference type="Proteomes" id="UP000000591"/>
    </source>
</evidence>
<keyword evidence="1" id="KW-0175">Coiled coil</keyword>
<protein>
    <submittedName>
        <fullName evidence="3">AGR274Cp</fullName>
    </submittedName>
</protein>
<dbReference type="GeneID" id="4623242"/>
<keyword evidence="4" id="KW-1185">Reference proteome</keyword>
<name>Q74ZC5_EREGS</name>
<feature type="region of interest" description="Disordered" evidence="2">
    <location>
        <begin position="342"/>
        <end position="375"/>
    </location>
</feature>
<evidence type="ECO:0000256" key="2">
    <source>
        <dbReference type="SAM" id="MobiDB-lite"/>
    </source>
</evidence>
<proteinExistence type="predicted"/>
<feature type="coiled-coil region" evidence="1">
    <location>
        <begin position="202"/>
        <end position="229"/>
    </location>
</feature>
<feature type="compositionally biased region" description="Basic residues" evidence="2">
    <location>
        <begin position="362"/>
        <end position="375"/>
    </location>
</feature>
<dbReference type="RefSeq" id="NP_986940.1">
    <property type="nucleotide sequence ID" value="NM_212002.1"/>
</dbReference>
<organism evidence="3 4">
    <name type="scientific">Eremothecium gossypii (strain ATCC 10895 / CBS 109.51 / FGSC 9923 / NRRL Y-1056)</name>
    <name type="common">Yeast</name>
    <name type="synonym">Ashbya gossypii</name>
    <dbReference type="NCBI Taxonomy" id="284811"/>
    <lineage>
        <taxon>Eukaryota</taxon>
        <taxon>Fungi</taxon>
        <taxon>Dikarya</taxon>
        <taxon>Ascomycota</taxon>
        <taxon>Saccharomycotina</taxon>
        <taxon>Saccharomycetes</taxon>
        <taxon>Saccharomycetales</taxon>
        <taxon>Saccharomycetaceae</taxon>
        <taxon>Eremothecium</taxon>
    </lineage>
</organism>
<evidence type="ECO:0000313" key="3">
    <source>
        <dbReference type="EMBL" id="AAS54764.1"/>
    </source>
</evidence>
<accession>Q74ZC5</accession>
<dbReference type="EMBL" id="AE016820">
    <property type="protein sequence ID" value="AAS54764.1"/>
    <property type="molecule type" value="Genomic_DNA"/>
</dbReference>